<evidence type="ECO:0000313" key="3">
    <source>
        <dbReference type="Proteomes" id="UP000887159"/>
    </source>
</evidence>
<accession>A0A8X6SF43</accession>
<organism evidence="2 3">
    <name type="scientific">Trichonephila clavipes</name>
    <name type="common">Golden silk orbweaver</name>
    <name type="synonym">Nephila clavipes</name>
    <dbReference type="NCBI Taxonomy" id="2585209"/>
    <lineage>
        <taxon>Eukaryota</taxon>
        <taxon>Metazoa</taxon>
        <taxon>Ecdysozoa</taxon>
        <taxon>Arthropoda</taxon>
        <taxon>Chelicerata</taxon>
        <taxon>Arachnida</taxon>
        <taxon>Araneae</taxon>
        <taxon>Araneomorphae</taxon>
        <taxon>Entelegynae</taxon>
        <taxon>Araneoidea</taxon>
        <taxon>Nephilidae</taxon>
        <taxon>Trichonephila</taxon>
    </lineage>
</organism>
<proteinExistence type="predicted"/>
<gene>
    <name evidence="2" type="ORF">TNCV_1799011</name>
</gene>
<feature type="region of interest" description="Disordered" evidence="1">
    <location>
        <begin position="48"/>
        <end position="67"/>
    </location>
</feature>
<dbReference type="Proteomes" id="UP000887159">
    <property type="component" value="Unassembled WGS sequence"/>
</dbReference>
<keyword evidence="3" id="KW-1185">Reference proteome</keyword>
<evidence type="ECO:0000313" key="2">
    <source>
        <dbReference type="EMBL" id="GFY12479.1"/>
    </source>
</evidence>
<dbReference type="AlphaFoldDB" id="A0A8X6SF43"/>
<sequence>MDRMSQLRMDCEARVPRYWPKSCRGGNAPGGMRPNRYGITIVITIPDISGPKHQTNRMTQKLDKSTKRSGRIREIRFDHVYSDIPVS</sequence>
<dbReference type="EMBL" id="BMAU01021314">
    <property type="protein sequence ID" value="GFY12479.1"/>
    <property type="molecule type" value="Genomic_DNA"/>
</dbReference>
<comment type="caution">
    <text evidence="2">The sequence shown here is derived from an EMBL/GenBank/DDBJ whole genome shotgun (WGS) entry which is preliminary data.</text>
</comment>
<protein>
    <submittedName>
        <fullName evidence="2">Uncharacterized protein</fullName>
    </submittedName>
</protein>
<reference evidence="2" key="1">
    <citation type="submission" date="2020-08" db="EMBL/GenBank/DDBJ databases">
        <title>Multicomponent nature underlies the extraordinary mechanical properties of spider dragline silk.</title>
        <authorList>
            <person name="Kono N."/>
            <person name="Nakamura H."/>
            <person name="Mori M."/>
            <person name="Yoshida Y."/>
            <person name="Ohtoshi R."/>
            <person name="Malay A.D."/>
            <person name="Moran D.A.P."/>
            <person name="Tomita M."/>
            <person name="Numata K."/>
            <person name="Arakawa K."/>
        </authorList>
    </citation>
    <scope>NUCLEOTIDE SEQUENCE</scope>
</reference>
<name>A0A8X6SF43_TRICX</name>
<evidence type="ECO:0000256" key="1">
    <source>
        <dbReference type="SAM" id="MobiDB-lite"/>
    </source>
</evidence>